<keyword evidence="1" id="KW-0560">Oxidoreductase</keyword>
<dbReference type="GO" id="GO:0004497">
    <property type="term" value="F:monooxygenase activity"/>
    <property type="evidence" value="ECO:0007669"/>
    <property type="project" value="TreeGrafter"/>
</dbReference>
<evidence type="ECO:0000313" key="3">
    <source>
        <dbReference type="EMBL" id="MDH0126833.1"/>
    </source>
</evidence>
<organism evidence="3 4">
    <name type="scientific">Brucella intermedia GD04153</name>
    <dbReference type="NCBI Taxonomy" id="2975438"/>
    <lineage>
        <taxon>Bacteria</taxon>
        <taxon>Pseudomonadati</taxon>
        <taxon>Pseudomonadota</taxon>
        <taxon>Alphaproteobacteria</taxon>
        <taxon>Hyphomicrobiales</taxon>
        <taxon>Brucellaceae</taxon>
        <taxon>Brucella/Ochrobactrum group</taxon>
        <taxon>Brucella</taxon>
    </lineage>
</organism>
<dbReference type="SUPFAM" id="SSF51905">
    <property type="entry name" value="FAD/NAD(P)-binding domain"/>
    <property type="match status" value="1"/>
</dbReference>
<dbReference type="PANTHER" id="PTHR43539:SF91">
    <property type="entry name" value="FAD-DEPENDENT URATE HYDROXYLASE"/>
    <property type="match status" value="1"/>
</dbReference>
<dbReference type="AlphaFoldDB" id="A0AA42KMF0"/>
<dbReference type="InterPro" id="IPR050982">
    <property type="entry name" value="Auxin_biosynth/cation_transpt"/>
</dbReference>
<dbReference type="PRINTS" id="PR00368">
    <property type="entry name" value="FADPNR"/>
</dbReference>
<dbReference type="InterPro" id="IPR036188">
    <property type="entry name" value="FAD/NAD-bd_sf"/>
</dbReference>
<protein>
    <submittedName>
        <fullName evidence="3">NAD(P)/FAD-dependent oxidoreductase</fullName>
    </submittedName>
</protein>
<dbReference type="GO" id="GO:0050660">
    <property type="term" value="F:flavin adenine dinucleotide binding"/>
    <property type="evidence" value="ECO:0007669"/>
    <property type="project" value="TreeGrafter"/>
</dbReference>
<evidence type="ECO:0000256" key="1">
    <source>
        <dbReference type="ARBA" id="ARBA00023002"/>
    </source>
</evidence>
<dbReference type="Proteomes" id="UP001158087">
    <property type="component" value="Unassembled WGS sequence"/>
</dbReference>
<gene>
    <name evidence="3" type="ORF">N7376_22930</name>
</gene>
<evidence type="ECO:0000313" key="4">
    <source>
        <dbReference type="Proteomes" id="UP001158087"/>
    </source>
</evidence>
<dbReference type="PRINTS" id="PR00411">
    <property type="entry name" value="PNDRDTASEI"/>
</dbReference>
<feature type="domain" description="FAD-dependent urate hydroxylase HpyO/Asp monooxygenase CreE-like FAD/NAD(P)-binding" evidence="2">
    <location>
        <begin position="48"/>
        <end position="196"/>
    </location>
</feature>
<dbReference type="Pfam" id="PF13454">
    <property type="entry name" value="NAD_binding_9"/>
    <property type="match status" value="1"/>
</dbReference>
<dbReference type="EMBL" id="JAODYY010000017">
    <property type="protein sequence ID" value="MDH0126833.1"/>
    <property type="molecule type" value="Genomic_DNA"/>
</dbReference>
<name>A0AA42KMF0_9HYPH</name>
<comment type="caution">
    <text evidence="3">The sequence shown here is derived from an EMBL/GenBank/DDBJ whole genome shotgun (WGS) entry which is preliminary data.</text>
</comment>
<evidence type="ECO:0000259" key="2">
    <source>
        <dbReference type="Pfam" id="PF13454"/>
    </source>
</evidence>
<proteinExistence type="predicted"/>
<reference evidence="3" key="1">
    <citation type="submission" date="2022-09" db="EMBL/GenBank/DDBJ databases">
        <title>Intensive care unit water sources are persistently colonized with multi-drug resistant bacteria and are the site of extensive horizontal gene transfer of antibiotic resistance genes.</title>
        <authorList>
            <person name="Diorio-Toth L."/>
        </authorList>
    </citation>
    <scope>NUCLEOTIDE SEQUENCE</scope>
    <source>
        <strain evidence="3">GD04153</strain>
    </source>
</reference>
<dbReference type="Gene3D" id="3.50.50.60">
    <property type="entry name" value="FAD/NAD(P)-binding domain"/>
    <property type="match status" value="1"/>
</dbReference>
<sequence>MNAHPIQNDDLATLTRKVREDLHTLRYPDEQWVVPYQHESGKHVFDVAIIGGGQGGLAVAAGLLRERVDNIVVFDRQPAGLEGPWNTTARMRTLRTPKHLPGIDPTLPNLSPQAWYIARYGEKAWEDLGKIPKGDWQDYLTWCRHTLNLPVQNLVEVSSVTPEDGLFRLDINRLSTESEAKASDFVYARRVVLATGIDGGGAWHIPEFISSALPKDRYSSSGEAIDFAKLAGKRVAVLGAGASAFDNASTALEAGALEATVCIRRKDIQRINPQMWMAKAGFLSHYADMDDLSKWRFMRHMFRYNIPAPQDAYNRLSSLPGASVRHNAAWQAVKLVNDGNGEEIEVQTASGETLRADFLIVAVGFITNFELRPELAKIAKHIALWSDRFVPPSDERDAQMGSHPYLGESFQFVEKLPGHAPYLSRLFNFTYSALVSMGLSASAISGFKYSVPRVVRGVTKSLFLEDISTTYACFTEYSEPEMLGKVPFHNPRSAS</sequence>
<dbReference type="PANTHER" id="PTHR43539">
    <property type="entry name" value="FLAVIN-BINDING MONOOXYGENASE-LIKE PROTEIN (AFU_ORTHOLOGUE AFUA_4G09220)"/>
    <property type="match status" value="1"/>
</dbReference>
<accession>A0AA42KMF0</accession>
<dbReference type="InterPro" id="IPR038732">
    <property type="entry name" value="HpyO/CreE_NAD-binding"/>
</dbReference>